<evidence type="ECO:0000313" key="3">
    <source>
        <dbReference type="Proteomes" id="UP000823771"/>
    </source>
</evidence>
<evidence type="ECO:0000256" key="1">
    <source>
        <dbReference type="SAM" id="SignalP"/>
    </source>
</evidence>
<feature type="signal peptide" evidence="1">
    <location>
        <begin position="1"/>
        <end position="36"/>
    </location>
</feature>
<dbReference type="AlphaFoldDB" id="A0A9D9IV02"/>
<keyword evidence="1" id="KW-0732">Signal</keyword>
<proteinExistence type="predicted"/>
<sequence length="190" mass="20376">MHYKIITITCALAKYGKNVLTILLALALLLAGNTEPAEGKTSGDLPFFRTSGYKGSVSLTDRLVFLGLDTSHGYMFNGHHYLGAGIGFFTAPVGEIPAFGHLYADYKAYLLKKNSTPTAGIQAGYCIAFKDLSGNAFQKAFELDPHIGWNWTFNHKVGLDLSVGASVFLYGTGPATGAKAMPKISIGIEF</sequence>
<protein>
    <recommendedName>
        <fullName evidence="4">Secreted protein</fullName>
    </recommendedName>
</protein>
<organism evidence="2 3">
    <name type="scientific">Candidatus Cryptobacteroides excrementipullorum</name>
    <dbReference type="NCBI Taxonomy" id="2840761"/>
    <lineage>
        <taxon>Bacteria</taxon>
        <taxon>Pseudomonadati</taxon>
        <taxon>Bacteroidota</taxon>
        <taxon>Bacteroidia</taxon>
        <taxon>Bacteroidales</taxon>
        <taxon>Candidatus Cryptobacteroides</taxon>
    </lineage>
</organism>
<gene>
    <name evidence="2" type="ORF">IAB80_06915</name>
</gene>
<evidence type="ECO:0000313" key="2">
    <source>
        <dbReference type="EMBL" id="MBO8478600.1"/>
    </source>
</evidence>
<reference evidence="2" key="1">
    <citation type="submission" date="2020-10" db="EMBL/GenBank/DDBJ databases">
        <authorList>
            <person name="Gilroy R."/>
        </authorList>
    </citation>
    <scope>NUCLEOTIDE SEQUENCE</scope>
    <source>
        <strain evidence="2">2478</strain>
    </source>
</reference>
<comment type="caution">
    <text evidence="2">The sequence shown here is derived from an EMBL/GenBank/DDBJ whole genome shotgun (WGS) entry which is preliminary data.</text>
</comment>
<dbReference type="Proteomes" id="UP000823771">
    <property type="component" value="Unassembled WGS sequence"/>
</dbReference>
<feature type="chain" id="PRO_5038767923" description="Secreted protein" evidence="1">
    <location>
        <begin position="37"/>
        <end position="190"/>
    </location>
</feature>
<reference evidence="2" key="2">
    <citation type="journal article" date="2021" name="PeerJ">
        <title>Extensive microbial diversity within the chicken gut microbiome revealed by metagenomics and culture.</title>
        <authorList>
            <person name="Gilroy R."/>
            <person name="Ravi A."/>
            <person name="Getino M."/>
            <person name="Pursley I."/>
            <person name="Horton D.L."/>
            <person name="Alikhan N.F."/>
            <person name="Baker D."/>
            <person name="Gharbi K."/>
            <person name="Hall N."/>
            <person name="Watson M."/>
            <person name="Adriaenssens E.M."/>
            <person name="Foster-Nyarko E."/>
            <person name="Jarju S."/>
            <person name="Secka A."/>
            <person name="Antonio M."/>
            <person name="Oren A."/>
            <person name="Chaudhuri R.R."/>
            <person name="La Ragione R."/>
            <person name="Hildebrand F."/>
            <person name="Pallen M.J."/>
        </authorList>
    </citation>
    <scope>NUCLEOTIDE SEQUENCE</scope>
    <source>
        <strain evidence="2">2478</strain>
    </source>
</reference>
<evidence type="ECO:0008006" key="4">
    <source>
        <dbReference type="Google" id="ProtNLM"/>
    </source>
</evidence>
<dbReference type="EMBL" id="JADILZ010000062">
    <property type="protein sequence ID" value="MBO8478600.1"/>
    <property type="molecule type" value="Genomic_DNA"/>
</dbReference>
<name>A0A9D9IV02_9BACT</name>
<accession>A0A9D9IV02</accession>